<evidence type="ECO:0000313" key="1">
    <source>
        <dbReference type="EMBL" id="KAJ2774271.1"/>
    </source>
</evidence>
<dbReference type="EMBL" id="JANBUJ010000117">
    <property type="protein sequence ID" value="KAJ2774271.1"/>
    <property type="molecule type" value="Genomic_DNA"/>
</dbReference>
<keyword evidence="2" id="KW-1185">Reference proteome</keyword>
<feature type="non-terminal residue" evidence="1">
    <location>
        <position position="1930"/>
    </location>
</feature>
<dbReference type="Proteomes" id="UP001140234">
    <property type="component" value="Unassembled WGS sequence"/>
</dbReference>
<proteinExistence type="predicted"/>
<reference evidence="1" key="1">
    <citation type="submission" date="2022-07" db="EMBL/GenBank/DDBJ databases">
        <title>Phylogenomic reconstructions and comparative analyses of Kickxellomycotina fungi.</title>
        <authorList>
            <person name="Reynolds N.K."/>
            <person name="Stajich J.E."/>
            <person name="Barry K."/>
            <person name="Grigoriev I.V."/>
            <person name="Crous P."/>
            <person name="Smith M.E."/>
        </authorList>
    </citation>
    <scope>NUCLEOTIDE SEQUENCE</scope>
    <source>
        <strain evidence="1">CBS 109366</strain>
    </source>
</reference>
<protein>
    <submittedName>
        <fullName evidence="1">Uncharacterized protein</fullName>
    </submittedName>
</protein>
<name>A0ACC1K6B5_9FUNG</name>
<evidence type="ECO:0000313" key="2">
    <source>
        <dbReference type="Proteomes" id="UP001140234"/>
    </source>
</evidence>
<accession>A0ACC1K6B5</accession>
<gene>
    <name evidence="1" type="ORF">IWQ57_000902</name>
</gene>
<comment type="caution">
    <text evidence="1">The sequence shown here is derived from an EMBL/GenBank/DDBJ whole genome shotgun (WGS) entry which is preliminary data.</text>
</comment>
<sequence length="1930" mass="204176">MGAGKDSKRRRVSAETGDQAGEDAGGSADCQRDSQVVFRSAEEIARALDTTNTDLLIQGVMHLREHLKICNVAAGSAEARALREASRRVVYEWAAADGFEAAVAAAWQQAQKSGAGRLETLVVGAAGRLLETLDGAETSAHGRRLVRTVLDGFMKQVHRAFATPRSAACAAALQLLGRMAAFARGEYADEVRAAFDWTMRAVEELPGIRPTVGGFSIRRLWTRFVLAFFAAERCQGAAELVRTGRLVAGLFRGVERDSYAELHALLSGVHAHIVLNPRIMRADRRRVFGVQVMGGLARAAHSNTAEVVPQAVGVARPAEFGPRATAAEDGPARTSDSVSALVLRFFRGMMTHPGAGICYPQHGLYPAPQRVQHGAAAGEAEDLHDVATFTKAAASAEMNELCNSQILRVLVGCINPQGSRRMADLAVDVLRASPELIAPFWRNYKCALEPQLALRYLGSTAFAMKVLALPLPVPPGVAPSVPRLNTLIEHVAPYALGRAVLGRGLQMRGSALVRYRTLLLVDMVLRKLDAARAWIRAQAELAGGSGAAAWRLLDERLVAAARQRVPEWKLVVLVHHDLAAAAPPTDDAEAQREHECRQAVLGNALMRVTRGYQAHFGELVAGSHFELGKLVATVRLADVVAGARNPIAAHTLLLLLHALAAAPAATVNWMARVRADGDAPQHTGLGAVLMVHLFAAQPELRHAARHTAVTALQALGLFDHDTRAGVAREATCWLDALAALASPHAGRAARLAFVPDGRVALGRGLVAFLEDAVGYAAKQPHKYADRVCAAADGDDDSAVLPFSPLLPAVVEAAVLKAAVGSGELAALLRSSPPARAASEMMTAPIFAYIREVACRIAEARGRRAARCLWSLLAAGATAVLAPRAAKLTASAAEKERPHYAVVEGAFATAFADAVAYLELLGVPAADSDTTASDAKMPGAVAKQLKRDLAATCADVESRLAEFSEQLVVAAHRVGAKRLRPVGVVTRWLLRQTAKMAGNARQAAFVVTIAWIARHDRTPAPGQSLWDHPPFADLASEILQIDDLAFLEALYRHLLAARQPAALLDGPAVQRLLAHMLVALRGSPAFCGVASRLVPHVAAGELVQQQSILCALVARHAESMAPGDDGPRRAACMRALEAYADALGEQLADNDDDDNDRRSQQLGFCAAQLAQRTADEWLSPGEAARIWGPFATRAAARITAMCAAGALAGEDAAYQLPVARLVCAALDHTARVRLVHALGTAAAADLPVRVYCAAATAALALLRGVSGAADEDRRSAQTVVTAFCARVLSLWTESLGACKSADRRALEGAALQATAAAAAAGAPGAGIGRPAVWTLLARILAFNIPAQAAACAWVHRALGPMFGLTPPRARLLSWLLAAVCAPECSAVDTSGRVVWDADPHACTVRQRCLEVATRLFGSEHPPGTLVAADEHVLFIANVYVQDTEDDAAVAVLYNKVTSDAADPLLLTRVSLLRSRLLRCAARPGMPAATADAVADAVAELMDLARRTILPLADVENPSEPPCWEAVAGLASAAEFCQQTLAGQPVAAAAAGRCVPAIAAGVDALLEAVCRPFALGADMTDAEVCSAAACYPPAVFRLVAYTALAADRMGVAAALAPHAGLGWFAMLRRLLDCRLFAARVQAPETREPLVLAVHALWRLARPSLSRWSASLDDYLALDELESLVGAYRGTRALADRALLQVVREYEATTRQSICRAALVFGPAAAAVYTKERVGRIRYAIERDENAVGVVDEDTVAAALAAIDSDRMHDTVVDFPIAAADLAFTSPDENGPPRLADVLAAGGALSVTPENDDEEHVAGYDPEFILPWLWAVISCGGSSGGGTVDLRRVIECRAAGVAIAALSSASAAVRKLAYYILDTLYAQVAQAQSLVGQRQCLLLLDALRNGITGRTTSEFPRLPFPLVLFAADALHTM</sequence>
<organism evidence="1 2">
    <name type="scientific">Coemansia nantahalensis</name>
    <dbReference type="NCBI Taxonomy" id="2789366"/>
    <lineage>
        <taxon>Eukaryota</taxon>
        <taxon>Fungi</taxon>
        <taxon>Fungi incertae sedis</taxon>
        <taxon>Zoopagomycota</taxon>
        <taxon>Kickxellomycotina</taxon>
        <taxon>Kickxellomycetes</taxon>
        <taxon>Kickxellales</taxon>
        <taxon>Kickxellaceae</taxon>
        <taxon>Coemansia</taxon>
    </lineage>
</organism>